<evidence type="ECO:0000313" key="3">
    <source>
        <dbReference type="WBParaSite" id="L893_g2172.t1"/>
    </source>
</evidence>
<keyword evidence="1" id="KW-0472">Membrane</keyword>
<feature type="transmembrane region" description="Helical" evidence="1">
    <location>
        <begin position="65"/>
        <end position="93"/>
    </location>
</feature>
<accession>A0A1I7Z107</accession>
<keyword evidence="2" id="KW-1185">Reference proteome</keyword>
<feature type="transmembrane region" description="Helical" evidence="1">
    <location>
        <begin position="105"/>
        <end position="132"/>
    </location>
</feature>
<keyword evidence="1" id="KW-1133">Transmembrane helix</keyword>
<name>A0A1I7Z107_9BILA</name>
<evidence type="ECO:0000256" key="1">
    <source>
        <dbReference type="SAM" id="Phobius"/>
    </source>
</evidence>
<feature type="transmembrane region" description="Helical" evidence="1">
    <location>
        <begin position="23"/>
        <end position="45"/>
    </location>
</feature>
<protein>
    <submittedName>
        <fullName evidence="3">G_PROTEIN_RECEP_F1_2 domain-containing protein</fullName>
    </submittedName>
</protein>
<sequence length="228" mass="25463">MQAHRDHTFHLPTRAKNPRFFRLLRIGLFCACIANFGLFCLFTTVNEINYVHAMRSQLGICGWGSAIFLIIQGAVSAVNLILLVCTITLFLLLRKSTTPETQSRIYCILAYLLGGSFLMATFCTICYFISVYTVLDECFLENATEHLKLRTFGMGIAAVLVNILLLIAAINASAVTAKAADQPRRPFRNVRVIGSGRLTDLPSYDDCCKDEQLPRYSFCVQNTEQSPS</sequence>
<reference evidence="3" key="1">
    <citation type="submission" date="2016-11" db="UniProtKB">
        <authorList>
            <consortium name="WormBaseParasite"/>
        </authorList>
    </citation>
    <scope>IDENTIFICATION</scope>
</reference>
<organism evidence="2 3">
    <name type="scientific">Steinernema glaseri</name>
    <dbReference type="NCBI Taxonomy" id="37863"/>
    <lineage>
        <taxon>Eukaryota</taxon>
        <taxon>Metazoa</taxon>
        <taxon>Ecdysozoa</taxon>
        <taxon>Nematoda</taxon>
        <taxon>Chromadorea</taxon>
        <taxon>Rhabditida</taxon>
        <taxon>Tylenchina</taxon>
        <taxon>Panagrolaimomorpha</taxon>
        <taxon>Strongyloidoidea</taxon>
        <taxon>Steinernematidae</taxon>
        <taxon>Steinernema</taxon>
    </lineage>
</organism>
<proteinExistence type="predicted"/>
<dbReference type="Gene3D" id="1.20.1070.10">
    <property type="entry name" value="Rhodopsin 7-helix transmembrane proteins"/>
    <property type="match status" value="1"/>
</dbReference>
<dbReference type="AlphaFoldDB" id="A0A1I7Z107"/>
<evidence type="ECO:0000313" key="2">
    <source>
        <dbReference type="Proteomes" id="UP000095287"/>
    </source>
</evidence>
<dbReference type="Proteomes" id="UP000095287">
    <property type="component" value="Unplaced"/>
</dbReference>
<keyword evidence="1" id="KW-0812">Transmembrane</keyword>
<dbReference type="WBParaSite" id="L893_g2172.t1">
    <property type="protein sequence ID" value="L893_g2172.t1"/>
    <property type="gene ID" value="L893_g2172"/>
</dbReference>
<feature type="transmembrane region" description="Helical" evidence="1">
    <location>
        <begin position="152"/>
        <end position="175"/>
    </location>
</feature>